<evidence type="ECO:0000313" key="1">
    <source>
        <dbReference type="EMBL" id="RGY20441.1"/>
    </source>
</evidence>
<evidence type="ECO:0000313" key="2">
    <source>
        <dbReference type="Proteomes" id="UP000286063"/>
    </source>
</evidence>
<proteinExistence type="predicted"/>
<gene>
    <name evidence="1" type="ORF">DXA50_03305</name>
</gene>
<dbReference type="Gene3D" id="3.40.30.10">
    <property type="entry name" value="Glutaredoxin"/>
    <property type="match status" value="1"/>
</dbReference>
<comment type="caution">
    <text evidence="1">The sequence shown here is derived from an EMBL/GenBank/DDBJ whole genome shotgun (WGS) entry which is preliminary data.</text>
</comment>
<organism evidence="1 2">
    <name type="scientific">Butyricimonas virosa</name>
    <dbReference type="NCBI Taxonomy" id="544645"/>
    <lineage>
        <taxon>Bacteria</taxon>
        <taxon>Pseudomonadati</taxon>
        <taxon>Bacteroidota</taxon>
        <taxon>Bacteroidia</taxon>
        <taxon>Bacteroidales</taxon>
        <taxon>Odoribacteraceae</taxon>
        <taxon>Butyricimonas</taxon>
    </lineage>
</organism>
<dbReference type="AlphaFoldDB" id="A0A413IS83"/>
<protein>
    <recommendedName>
        <fullName evidence="3">Thioredoxin-like fold domain-containing protein</fullName>
    </recommendedName>
</protein>
<name>A0A413IS83_9BACT</name>
<reference evidence="1 2" key="1">
    <citation type="submission" date="2018-08" db="EMBL/GenBank/DDBJ databases">
        <title>A genome reference for cultivated species of the human gut microbiota.</title>
        <authorList>
            <person name="Zou Y."/>
            <person name="Xue W."/>
            <person name="Luo G."/>
        </authorList>
    </citation>
    <scope>NUCLEOTIDE SEQUENCE [LARGE SCALE GENOMIC DNA]</scope>
    <source>
        <strain evidence="1 2">OF02-7</strain>
    </source>
</reference>
<dbReference type="Proteomes" id="UP000286063">
    <property type="component" value="Unassembled WGS sequence"/>
</dbReference>
<sequence>MEDGITEWRHITNFDGKYTEMMQSYCLQTIPYTYILDEDNLIVDKGLSGDVLRKKIGELLKKNK</sequence>
<dbReference type="EMBL" id="QSCR01000003">
    <property type="protein sequence ID" value="RGY20441.1"/>
    <property type="molecule type" value="Genomic_DNA"/>
</dbReference>
<accession>A0A413IS83</accession>
<evidence type="ECO:0008006" key="3">
    <source>
        <dbReference type="Google" id="ProtNLM"/>
    </source>
</evidence>